<feature type="transmembrane region" description="Helical" evidence="6">
    <location>
        <begin position="81"/>
        <end position="103"/>
    </location>
</feature>
<gene>
    <name evidence="8" type="ORF">SAMN04488591_1084</name>
</gene>
<dbReference type="EMBL" id="FOYR01000001">
    <property type="protein sequence ID" value="SFR40514.1"/>
    <property type="molecule type" value="Genomic_DNA"/>
</dbReference>
<dbReference type="PANTHER" id="PTHR11101">
    <property type="entry name" value="PHOSPHATE TRANSPORTER"/>
    <property type="match status" value="1"/>
</dbReference>
<evidence type="ECO:0000256" key="4">
    <source>
        <dbReference type="ARBA" id="ARBA00022989"/>
    </source>
</evidence>
<evidence type="ECO:0000313" key="8">
    <source>
        <dbReference type="EMBL" id="SFR40514.1"/>
    </source>
</evidence>
<feature type="transmembrane region" description="Helical" evidence="6">
    <location>
        <begin position="42"/>
        <end position="60"/>
    </location>
</feature>
<dbReference type="GO" id="GO:0005315">
    <property type="term" value="F:phosphate transmembrane transporter activity"/>
    <property type="evidence" value="ECO:0007669"/>
    <property type="project" value="InterPro"/>
</dbReference>
<evidence type="ECO:0000256" key="3">
    <source>
        <dbReference type="ARBA" id="ARBA00022692"/>
    </source>
</evidence>
<feature type="transmembrane region" description="Helical" evidence="6">
    <location>
        <begin position="340"/>
        <end position="358"/>
    </location>
</feature>
<feature type="compositionally biased region" description="Basic and acidic residues" evidence="7">
    <location>
        <begin position="398"/>
        <end position="412"/>
    </location>
</feature>
<feature type="transmembrane region" description="Helical" evidence="6">
    <location>
        <begin position="139"/>
        <end position="157"/>
    </location>
</feature>
<evidence type="ECO:0000256" key="6">
    <source>
        <dbReference type="RuleBase" id="RU363058"/>
    </source>
</evidence>
<feature type="transmembrane region" description="Helical" evidence="6">
    <location>
        <begin position="224"/>
        <end position="243"/>
    </location>
</feature>
<evidence type="ECO:0000256" key="5">
    <source>
        <dbReference type="ARBA" id="ARBA00023136"/>
    </source>
</evidence>
<dbReference type="InterPro" id="IPR001204">
    <property type="entry name" value="Phos_transporter"/>
</dbReference>
<dbReference type="RefSeq" id="WP_091735783.1">
    <property type="nucleotide sequence ID" value="NZ_FOYR01000001.1"/>
</dbReference>
<sequence length="412" mass="42645">METAALIVVLVILLALFFDFTNGFHDTANAMATPIATGALKPRTAVMLAAGLNLVGAFLSTEVSKTISGGIVREDQIHGDLFPALIFAGLIGAITWNMLTWLLGLPSSSSHALFGGLIGATLVGIGMNGIDFGAVLSKVVLPALIAPVTAGLIAFLATKLAYLITRRYDGKPDGRSGFRWGQIFTSSLVALAHGTNDAQKTMGVITLALITVGWQSGAHHEPQLWVIIACACTIALGTYLGGWRIIRTLGKGLTDVKPAQGFAAETSTAATILASSALGFALSTTQVASGSVIGSGLGRRGSAVRWRTAGRIAIGWVLTLPAAAAVGALAALIVVIGGGWGVLIDAILAIAVIIGLFLRSRRNAVTANNAFSEVADSARAVEVPEEPPLTPRQARAQRARERAKAREKGAGR</sequence>
<comment type="subcellular location">
    <subcellularLocation>
        <location evidence="1 6">Membrane</location>
        <topology evidence="1 6">Multi-pass membrane protein</topology>
    </subcellularLocation>
</comment>
<organism evidence="8 9">
    <name type="scientific">Microbacterium azadirachtae</name>
    <dbReference type="NCBI Taxonomy" id="582680"/>
    <lineage>
        <taxon>Bacteria</taxon>
        <taxon>Bacillati</taxon>
        <taxon>Actinomycetota</taxon>
        <taxon>Actinomycetes</taxon>
        <taxon>Micrococcales</taxon>
        <taxon>Microbacteriaceae</taxon>
        <taxon>Microbacterium</taxon>
    </lineage>
</organism>
<feature type="transmembrane region" description="Helical" evidence="6">
    <location>
        <begin position="109"/>
        <end position="127"/>
    </location>
</feature>
<name>A0A1I6GE96_9MICO</name>
<evidence type="ECO:0000313" key="9">
    <source>
        <dbReference type="Proteomes" id="UP000198877"/>
    </source>
</evidence>
<protein>
    <recommendedName>
        <fullName evidence="6">Phosphate transporter</fullName>
    </recommendedName>
</protein>
<evidence type="ECO:0000256" key="7">
    <source>
        <dbReference type="SAM" id="MobiDB-lite"/>
    </source>
</evidence>
<feature type="region of interest" description="Disordered" evidence="7">
    <location>
        <begin position="381"/>
        <end position="412"/>
    </location>
</feature>
<evidence type="ECO:0000256" key="1">
    <source>
        <dbReference type="ARBA" id="ARBA00004141"/>
    </source>
</evidence>
<keyword evidence="6" id="KW-0592">Phosphate transport</keyword>
<keyword evidence="3 6" id="KW-0812">Transmembrane</keyword>
<reference evidence="9" key="1">
    <citation type="submission" date="2016-10" db="EMBL/GenBank/DDBJ databases">
        <authorList>
            <person name="Varghese N."/>
            <person name="Submissions S."/>
        </authorList>
    </citation>
    <scope>NUCLEOTIDE SEQUENCE [LARGE SCALE GENOMIC DNA]</scope>
    <source>
        <strain evidence="9">CL127</strain>
    </source>
</reference>
<dbReference type="PANTHER" id="PTHR11101:SF54">
    <property type="entry name" value="LOW-AFFINITY INORGANIC PHOSPHATE TRANSPORTER-RELATED"/>
    <property type="match status" value="1"/>
</dbReference>
<proteinExistence type="inferred from homology"/>
<keyword evidence="2 6" id="KW-0813">Transport</keyword>
<dbReference type="GO" id="GO:0016020">
    <property type="term" value="C:membrane"/>
    <property type="evidence" value="ECO:0007669"/>
    <property type="project" value="UniProtKB-SubCell"/>
</dbReference>
<dbReference type="AlphaFoldDB" id="A0A1I6GE96"/>
<dbReference type="GO" id="GO:0035435">
    <property type="term" value="P:phosphate ion transmembrane transport"/>
    <property type="evidence" value="ECO:0007669"/>
    <property type="project" value="TreeGrafter"/>
</dbReference>
<feature type="transmembrane region" description="Helical" evidence="6">
    <location>
        <begin position="312"/>
        <end position="334"/>
    </location>
</feature>
<dbReference type="Proteomes" id="UP000198877">
    <property type="component" value="Unassembled WGS sequence"/>
</dbReference>
<evidence type="ECO:0000256" key="2">
    <source>
        <dbReference type="ARBA" id="ARBA00022448"/>
    </source>
</evidence>
<accession>A0A1I6GE96</accession>
<dbReference type="Pfam" id="PF01384">
    <property type="entry name" value="PHO4"/>
    <property type="match status" value="1"/>
</dbReference>
<keyword evidence="5 6" id="KW-0472">Membrane</keyword>
<comment type="similarity">
    <text evidence="6">Belongs to the inorganic phosphate transporter (PiT) (TC 2.A.20) family.</text>
</comment>
<keyword evidence="4 6" id="KW-1133">Transmembrane helix</keyword>